<evidence type="ECO:0000313" key="1">
    <source>
        <dbReference type="EMBL" id="NEY71017.1"/>
    </source>
</evidence>
<organism evidence="1 2">
    <name type="scientific">Bacillus mesophilus</name>
    <dbReference type="NCBI Taxonomy" id="1808955"/>
    <lineage>
        <taxon>Bacteria</taxon>
        <taxon>Bacillati</taxon>
        <taxon>Bacillota</taxon>
        <taxon>Bacilli</taxon>
        <taxon>Bacillales</taxon>
        <taxon>Bacillaceae</taxon>
        <taxon>Bacillus</taxon>
    </lineage>
</organism>
<comment type="caution">
    <text evidence="1">The sequence shown here is derived from an EMBL/GenBank/DDBJ whole genome shotgun (WGS) entry which is preliminary data.</text>
</comment>
<dbReference type="Proteomes" id="UP000481043">
    <property type="component" value="Unassembled WGS sequence"/>
</dbReference>
<dbReference type="EMBL" id="JAAIWM010000001">
    <property type="protein sequence ID" value="NEY71017.1"/>
    <property type="molecule type" value="Genomic_DNA"/>
</dbReference>
<keyword evidence="2" id="KW-1185">Reference proteome</keyword>
<evidence type="ECO:0000313" key="2">
    <source>
        <dbReference type="Proteomes" id="UP000481043"/>
    </source>
</evidence>
<proteinExistence type="predicted"/>
<gene>
    <name evidence="1" type="ORF">G4D63_04590</name>
</gene>
<dbReference type="Pfam" id="PF02643">
    <property type="entry name" value="DUF192"/>
    <property type="match status" value="1"/>
</dbReference>
<dbReference type="InterPro" id="IPR038695">
    <property type="entry name" value="Saro_0823-like_sf"/>
</dbReference>
<dbReference type="AlphaFoldDB" id="A0A6M0Q3S4"/>
<reference evidence="1 2" key="1">
    <citation type="submission" date="2020-02" db="EMBL/GenBank/DDBJ databases">
        <title>Bacillus aquiflavi sp. nov., isolated from yellow water of strong flavor Chinese baijiu in Yibin region of China.</title>
        <authorList>
            <person name="Xie J."/>
        </authorList>
    </citation>
    <scope>NUCLEOTIDE SEQUENCE [LARGE SCALE GENOMIC DNA]</scope>
    <source>
        <strain evidence="1 2">SA4</strain>
    </source>
</reference>
<dbReference type="InterPro" id="IPR003795">
    <property type="entry name" value="DUF192"/>
</dbReference>
<dbReference type="Gene3D" id="2.60.120.1140">
    <property type="entry name" value="Protein of unknown function DUF192"/>
    <property type="match status" value="1"/>
</dbReference>
<accession>A0A6M0Q3S4</accession>
<sequence>MFSKDLPTGCGLHLKPCQSIHTYFMNYAIDVVFVNKRLEVVGIIESMSPRKTSKVFRSAASVFEFPAGTVSRTNTNIGDVLVIKES</sequence>
<protein>
    <submittedName>
        <fullName evidence="1">DUF192 domain-containing protein</fullName>
    </submittedName>
</protein>
<name>A0A6M0Q3S4_9BACI</name>